<feature type="transmembrane region" description="Helical" evidence="1">
    <location>
        <begin position="87"/>
        <end position="107"/>
    </location>
</feature>
<name>A0A5D9C2J9_9SPHN</name>
<dbReference type="EMBL" id="VTOU01000007">
    <property type="protein sequence ID" value="TZG24125.1"/>
    <property type="molecule type" value="Genomic_DNA"/>
</dbReference>
<feature type="transmembrane region" description="Helical" evidence="1">
    <location>
        <begin position="310"/>
        <end position="329"/>
    </location>
</feature>
<keyword evidence="1" id="KW-1133">Transmembrane helix</keyword>
<gene>
    <name evidence="2" type="ORF">FYJ91_20030</name>
</gene>
<feature type="transmembrane region" description="Helical" evidence="1">
    <location>
        <begin position="166"/>
        <end position="195"/>
    </location>
</feature>
<organism evidence="2 3">
    <name type="scientific">Sphingomonas montanisoli</name>
    <dbReference type="NCBI Taxonomy" id="2606412"/>
    <lineage>
        <taxon>Bacteria</taxon>
        <taxon>Pseudomonadati</taxon>
        <taxon>Pseudomonadota</taxon>
        <taxon>Alphaproteobacteria</taxon>
        <taxon>Sphingomonadales</taxon>
        <taxon>Sphingomonadaceae</taxon>
        <taxon>Sphingomonas</taxon>
    </lineage>
</organism>
<feature type="transmembrane region" description="Helical" evidence="1">
    <location>
        <begin position="48"/>
        <end position="67"/>
    </location>
</feature>
<protein>
    <submittedName>
        <fullName evidence="2">Purine-nucleoside phosphorylase</fullName>
    </submittedName>
</protein>
<accession>A0A5D9C2J9</accession>
<dbReference type="RefSeq" id="WP_149524100.1">
    <property type="nucleotide sequence ID" value="NZ_VTOU01000007.1"/>
</dbReference>
<keyword evidence="1" id="KW-0812">Transmembrane</keyword>
<dbReference type="AlphaFoldDB" id="A0A5D9C2J9"/>
<feature type="transmembrane region" description="Helical" evidence="1">
    <location>
        <begin position="137"/>
        <end position="154"/>
    </location>
</feature>
<evidence type="ECO:0000256" key="1">
    <source>
        <dbReference type="SAM" id="Phobius"/>
    </source>
</evidence>
<keyword evidence="3" id="KW-1185">Reference proteome</keyword>
<feature type="transmembrane region" description="Helical" evidence="1">
    <location>
        <begin position="282"/>
        <end position="304"/>
    </location>
</feature>
<evidence type="ECO:0000313" key="3">
    <source>
        <dbReference type="Proteomes" id="UP000322077"/>
    </source>
</evidence>
<feature type="transmembrane region" description="Helical" evidence="1">
    <location>
        <begin position="341"/>
        <end position="359"/>
    </location>
</feature>
<feature type="transmembrane region" description="Helical" evidence="1">
    <location>
        <begin position="201"/>
        <end position="222"/>
    </location>
</feature>
<proteinExistence type="predicted"/>
<feature type="transmembrane region" description="Helical" evidence="1">
    <location>
        <begin position="12"/>
        <end position="36"/>
    </location>
</feature>
<comment type="caution">
    <text evidence="2">The sequence shown here is derived from an EMBL/GenBank/DDBJ whole genome shotgun (WGS) entry which is preliminary data.</text>
</comment>
<feature type="transmembrane region" description="Helical" evidence="1">
    <location>
        <begin position="112"/>
        <end position="131"/>
    </location>
</feature>
<dbReference type="Proteomes" id="UP000322077">
    <property type="component" value="Unassembled WGS sequence"/>
</dbReference>
<sequence>MSSATSDRRSAAVFAARIILALIVGGTFALLAWRFVHRPLWIDETMAMINYPVTGFVGLFAPLPYYSQAAPPLFNLIGSAIVAMPPAIARSMLALLVIGGLAAVAWLAFRRWWAPLLVIGYPIAIPSLLIYATEFKYYGVETLGAGIVAAWFMARRSREPLRFRDIAILIAAMLCGISTMVLAALALAIAALLSWHRRGRIGAGELALGLLFGFAMIAYYAAIRFGTSIQINNYPDSYGGGGLASARRFVQAVDGILTSRGAPMILVAGAIGLGGGGPSRRVLLLSACAVTVFLILAMAGLYPASSPRHLAWLNGIALFVVLNAVSTLVAQKSLWPTSLRFAAIGVLSLLVLSTLPPALRQLRNPHAGMREANDELVAWLSAQPASAIGMWQGTQSVVQYYRPFAPAIGKHHYFGKVDQRSVAVPKALLGKQFLSQPYDRIVARIEAGRREKGGNANRVVYRLLGDYRGAARSLLSEAPRAQPFLIVASHADLKDQEIRNRLRRDGLLKALAEAHCTYQPVLTVRAGFVLRVACPAEAGQATAQHQPLQSSSV</sequence>
<evidence type="ECO:0000313" key="2">
    <source>
        <dbReference type="EMBL" id="TZG24125.1"/>
    </source>
</evidence>
<reference evidence="2 3" key="1">
    <citation type="submission" date="2019-08" db="EMBL/GenBank/DDBJ databases">
        <authorList>
            <person name="Wang G."/>
            <person name="Xu Z."/>
        </authorList>
    </citation>
    <scope>NUCLEOTIDE SEQUENCE [LARGE SCALE GENOMIC DNA]</scope>
    <source>
        <strain evidence="2 3">ZX</strain>
    </source>
</reference>
<keyword evidence="1" id="KW-0472">Membrane</keyword>